<dbReference type="EMBL" id="GEZM01083503">
    <property type="protein sequence ID" value="JAV61091.1"/>
    <property type="molecule type" value="Transcribed_RNA"/>
</dbReference>
<evidence type="ECO:0000313" key="2">
    <source>
        <dbReference type="EMBL" id="JAV61091.1"/>
    </source>
</evidence>
<feature type="compositionally biased region" description="Low complexity" evidence="1">
    <location>
        <begin position="21"/>
        <end position="30"/>
    </location>
</feature>
<protein>
    <submittedName>
        <fullName evidence="2">Uncharacterized protein</fullName>
    </submittedName>
</protein>
<proteinExistence type="predicted"/>
<evidence type="ECO:0000256" key="1">
    <source>
        <dbReference type="SAM" id="MobiDB-lite"/>
    </source>
</evidence>
<name>A0A1Y1KKV0_PHOPY</name>
<sequence length="111" mass="12156">MRVSNPAEPEMERSVQRPQKHQQLIQGQLQEATEASPPRQHVASALELVTHPVRSYKLLLGERLGEHPFVGRHLSSADLQDKVDLVDMSSEDSITIPGGGGQEKSVGPTVQ</sequence>
<organism evidence="2">
    <name type="scientific">Photinus pyralis</name>
    <name type="common">Common eastern firefly</name>
    <name type="synonym">Lampyris pyralis</name>
    <dbReference type="NCBI Taxonomy" id="7054"/>
    <lineage>
        <taxon>Eukaryota</taxon>
        <taxon>Metazoa</taxon>
        <taxon>Ecdysozoa</taxon>
        <taxon>Arthropoda</taxon>
        <taxon>Hexapoda</taxon>
        <taxon>Insecta</taxon>
        <taxon>Pterygota</taxon>
        <taxon>Neoptera</taxon>
        <taxon>Endopterygota</taxon>
        <taxon>Coleoptera</taxon>
        <taxon>Polyphaga</taxon>
        <taxon>Elateriformia</taxon>
        <taxon>Elateroidea</taxon>
        <taxon>Lampyridae</taxon>
        <taxon>Lampyrinae</taxon>
        <taxon>Photinus</taxon>
    </lineage>
</organism>
<accession>A0A1Y1KKV0</accession>
<feature type="region of interest" description="Disordered" evidence="1">
    <location>
        <begin position="1"/>
        <end position="41"/>
    </location>
</feature>
<reference evidence="2" key="1">
    <citation type="journal article" date="2016" name="Sci. Rep.">
        <title>Molecular characterization of firefly nuptial gifts: a multi-omics approach sheds light on postcopulatory sexual selection.</title>
        <authorList>
            <person name="Al-Wathiqui N."/>
            <person name="Fallon T.R."/>
            <person name="South A."/>
            <person name="Weng J.K."/>
            <person name="Lewis S.M."/>
        </authorList>
    </citation>
    <scope>NUCLEOTIDE SEQUENCE</scope>
</reference>
<dbReference type="AlphaFoldDB" id="A0A1Y1KKV0"/>
<feature type="region of interest" description="Disordered" evidence="1">
    <location>
        <begin position="91"/>
        <end position="111"/>
    </location>
</feature>